<dbReference type="GO" id="GO:0016807">
    <property type="term" value="F:cysteine-type carboxypeptidase activity"/>
    <property type="evidence" value="ECO:0007669"/>
    <property type="project" value="TreeGrafter"/>
</dbReference>
<dbReference type="GO" id="GO:0071944">
    <property type="term" value="C:cell periphery"/>
    <property type="evidence" value="ECO:0007669"/>
    <property type="project" value="TreeGrafter"/>
</dbReference>
<feature type="domain" description="MINDY deubiquitinase" evidence="1">
    <location>
        <begin position="2"/>
        <end position="235"/>
    </location>
</feature>
<evidence type="ECO:0000313" key="3">
    <source>
        <dbReference type="Proteomes" id="UP001172457"/>
    </source>
</evidence>
<accession>A0AA38S7F4</accession>
<comment type="caution">
    <text evidence="2">The sequence shown here is derived from an EMBL/GenBank/DDBJ whole genome shotgun (WGS) entry which is preliminary data.</text>
</comment>
<dbReference type="GO" id="GO:0071108">
    <property type="term" value="P:protein K48-linked deubiquitination"/>
    <property type="evidence" value="ECO:0007669"/>
    <property type="project" value="TreeGrafter"/>
</dbReference>
<dbReference type="InterPro" id="IPR007518">
    <property type="entry name" value="MINDY"/>
</dbReference>
<evidence type="ECO:0000259" key="1">
    <source>
        <dbReference type="Pfam" id="PF04424"/>
    </source>
</evidence>
<gene>
    <name evidence="2" type="ORF">OSB04_029742</name>
</gene>
<dbReference type="PANTHER" id="PTHR18063">
    <property type="entry name" value="NF-E2 INDUCIBLE PROTEIN"/>
    <property type="match status" value="1"/>
</dbReference>
<evidence type="ECO:0000313" key="2">
    <source>
        <dbReference type="EMBL" id="KAJ9537009.1"/>
    </source>
</evidence>
<dbReference type="AlphaFoldDB" id="A0AA38S7F4"/>
<sequence>MLGNTLLLRNNLSLSSDAAPVSQDKLCSLVLERLIDSNSNNKDAWYVENQQQNIADAIDLLPRLATGIDLNIKFTRINDFEFTRECAIFDLLDIPLYHGWIIDPQDSDTSKAIGSKSYNTLMGELVALETRNTTHALKKSHDEILSEYINGELITGFLKNSASQLTIHGLFSLQDGLKERELCVFFRNNHFNTMFKFEGELYILATDQGYIDQPDLVWEKLNEMSIATTVVALDFVSKGSYL</sequence>
<dbReference type="InterPro" id="IPR033979">
    <property type="entry name" value="MINDY_domain"/>
</dbReference>
<keyword evidence="3" id="KW-1185">Reference proteome</keyword>
<dbReference type="GO" id="GO:0004843">
    <property type="term" value="F:cysteine-type deubiquitinase activity"/>
    <property type="evidence" value="ECO:0007669"/>
    <property type="project" value="InterPro"/>
</dbReference>
<dbReference type="GO" id="GO:1990380">
    <property type="term" value="F:K48-linked deubiquitinase activity"/>
    <property type="evidence" value="ECO:0007669"/>
    <property type="project" value="InterPro"/>
</dbReference>
<dbReference type="Pfam" id="PF04424">
    <property type="entry name" value="MINDY_DUB"/>
    <property type="match status" value="1"/>
</dbReference>
<dbReference type="EMBL" id="JARYMX010000008">
    <property type="protein sequence ID" value="KAJ9537009.1"/>
    <property type="molecule type" value="Genomic_DNA"/>
</dbReference>
<dbReference type="GO" id="GO:0005829">
    <property type="term" value="C:cytosol"/>
    <property type="evidence" value="ECO:0007669"/>
    <property type="project" value="TreeGrafter"/>
</dbReference>
<reference evidence="2" key="1">
    <citation type="submission" date="2023-03" db="EMBL/GenBank/DDBJ databases">
        <title>Chromosome-scale reference genome and RAD-based genetic map of yellow starthistle (Centaurea solstitialis) reveal putative structural variation and QTLs associated with invader traits.</title>
        <authorList>
            <person name="Reatini B."/>
            <person name="Cang F.A."/>
            <person name="Jiang Q."/>
            <person name="Mckibben M.T.W."/>
            <person name="Barker M.S."/>
            <person name="Rieseberg L.H."/>
            <person name="Dlugosch K.M."/>
        </authorList>
    </citation>
    <scope>NUCLEOTIDE SEQUENCE</scope>
    <source>
        <strain evidence="2">CAN-66</strain>
        <tissue evidence="2">Leaf</tissue>
    </source>
</reference>
<dbReference type="Proteomes" id="UP001172457">
    <property type="component" value="Chromosome 8"/>
</dbReference>
<name>A0AA38S7F4_9ASTR</name>
<organism evidence="2 3">
    <name type="scientific">Centaurea solstitialis</name>
    <name type="common">yellow star-thistle</name>
    <dbReference type="NCBI Taxonomy" id="347529"/>
    <lineage>
        <taxon>Eukaryota</taxon>
        <taxon>Viridiplantae</taxon>
        <taxon>Streptophyta</taxon>
        <taxon>Embryophyta</taxon>
        <taxon>Tracheophyta</taxon>
        <taxon>Spermatophyta</taxon>
        <taxon>Magnoliopsida</taxon>
        <taxon>eudicotyledons</taxon>
        <taxon>Gunneridae</taxon>
        <taxon>Pentapetalae</taxon>
        <taxon>asterids</taxon>
        <taxon>campanulids</taxon>
        <taxon>Asterales</taxon>
        <taxon>Asteraceae</taxon>
        <taxon>Carduoideae</taxon>
        <taxon>Cardueae</taxon>
        <taxon>Centaureinae</taxon>
        <taxon>Centaurea</taxon>
    </lineage>
</organism>
<protein>
    <recommendedName>
        <fullName evidence="1">MINDY deubiquitinase domain-containing protein</fullName>
    </recommendedName>
</protein>
<proteinExistence type="predicted"/>
<dbReference type="PANTHER" id="PTHR18063:SF6">
    <property type="entry name" value="UBIQUITIN CARBOXYL-TERMINAL HYDROLASE"/>
    <property type="match status" value="1"/>
</dbReference>